<accession>A0A5J4ULL3</accession>
<name>A0A5J4ULL3_9EUKA</name>
<protein>
    <submittedName>
        <fullName evidence="1">Uncharacterized protein</fullName>
    </submittedName>
</protein>
<dbReference type="EMBL" id="SNRW01014927">
    <property type="protein sequence ID" value="KAA6370942.1"/>
    <property type="molecule type" value="Genomic_DNA"/>
</dbReference>
<evidence type="ECO:0000313" key="1">
    <source>
        <dbReference type="EMBL" id="KAA6370942.1"/>
    </source>
</evidence>
<gene>
    <name evidence="1" type="ORF">EZS28_033532</name>
</gene>
<comment type="caution">
    <text evidence="1">The sequence shown here is derived from an EMBL/GenBank/DDBJ whole genome shotgun (WGS) entry which is preliminary data.</text>
</comment>
<evidence type="ECO:0000313" key="2">
    <source>
        <dbReference type="Proteomes" id="UP000324800"/>
    </source>
</evidence>
<organism evidence="1 2">
    <name type="scientific">Streblomastix strix</name>
    <dbReference type="NCBI Taxonomy" id="222440"/>
    <lineage>
        <taxon>Eukaryota</taxon>
        <taxon>Metamonada</taxon>
        <taxon>Preaxostyla</taxon>
        <taxon>Oxymonadida</taxon>
        <taxon>Streblomastigidae</taxon>
        <taxon>Streblomastix</taxon>
    </lineage>
</organism>
<proteinExistence type="predicted"/>
<dbReference type="AlphaFoldDB" id="A0A5J4ULL3"/>
<reference evidence="1 2" key="1">
    <citation type="submission" date="2019-03" db="EMBL/GenBank/DDBJ databases">
        <title>Single cell metagenomics reveals metabolic interactions within the superorganism composed of flagellate Streblomastix strix and complex community of Bacteroidetes bacteria on its surface.</title>
        <authorList>
            <person name="Treitli S.C."/>
            <person name="Kolisko M."/>
            <person name="Husnik F."/>
            <person name="Keeling P."/>
            <person name="Hampl V."/>
        </authorList>
    </citation>
    <scope>NUCLEOTIDE SEQUENCE [LARGE SCALE GENOMIC DNA]</scope>
    <source>
        <strain evidence="1">ST1C</strain>
    </source>
</reference>
<dbReference type="Proteomes" id="UP000324800">
    <property type="component" value="Unassembled WGS sequence"/>
</dbReference>
<sequence>MIATHNPDIVYLPAESGEVNKILKYQRYNVRIENMQNAAITDKIPQNSISQIGTAKFDELKIQNVCFNIENEEAIIDMIQQQKIINFPTQVFRTQSSNFPFSGFDKGKWINLKPYVILQHEGTIYDICYALISNMVFPCIILRAQSSH</sequence>